<dbReference type="InterPro" id="IPR015943">
    <property type="entry name" value="WD40/YVTN_repeat-like_dom_sf"/>
</dbReference>
<dbReference type="Pfam" id="PF12833">
    <property type="entry name" value="HTH_18"/>
    <property type="match status" value="1"/>
</dbReference>
<dbReference type="SUPFAM" id="SSF55874">
    <property type="entry name" value="ATPase domain of HSP90 chaperone/DNA topoisomerase II/histidine kinase"/>
    <property type="match status" value="1"/>
</dbReference>
<feature type="domain" description="HTH araC/xylS-type" evidence="9">
    <location>
        <begin position="1237"/>
        <end position="1336"/>
    </location>
</feature>
<dbReference type="PRINTS" id="PR00344">
    <property type="entry name" value="BCTRLSENSOR"/>
</dbReference>
<evidence type="ECO:0000256" key="2">
    <source>
        <dbReference type="ARBA" id="ARBA00012438"/>
    </source>
</evidence>
<dbReference type="CDD" id="cd00075">
    <property type="entry name" value="HATPase"/>
    <property type="match status" value="1"/>
</dbReference>
<dbReference type="Gene3D" id="3.40.50.2300">
    <property type="match status" value="1"/>
</dbReference>
<proteinExistence type="predicted"/>
<dbReference type="InterPro" id="IPR005467">
    <property type="entry name" value="His_kinase_dom"/>
</dbReference>
<keyword evidence="6" id="KW-0804">Transcription</keyword>
<dbReference type="PROSITE" id="PS00041">
    <property type="entry name" value="HTH_ARAC_FAMILY_1"/>
    <property type="match status" value="1"/>
</dbReference>
<dbReference type="SUPFAM" id="SSF52172">
    <property type="entry name" value="CheY-like"/>
    <property type="match status" value="1"/>
</dbReference>
<dbReference type="InterPro" id="IPR013783">
    <property type="entry name" value="Ig-like_fold"/>
</dbReference>
<dbReference type="GO" id="GO:0043565">
    <property type="term" value="F:sequence-specific DNA binding"/>
    <property type="evidence" value="ECO:0007669"/>
    <property type="project" value="InterPro"/>
</dbReference>
<evidence type="ECO:0000259" key="11">
    <source>
        <dbReference type="PROSITE" id="PS50110"/>
    </source>
</evidence>
<evidence type="ECO:0000256" key="5">
    <source>
        <dbReference type="ARBA" id="ARBA00023125"/>
    </source>
</evidence>
<accession>A0A0F5JJ28</accession>
<dbReference type="Gene3D" id="1.10.10.60">
    <property type="entry name" value="Homeodomain-like"/>
    <property type="match status" value="1"/>
</dbReference>
<dbReference type="InterPro" id="IPR011123">
    <property type="entry name" value="Y_Y_Y"/>
</dbReference>
<gene>
    <name evidence="12" type="ORF">HMPREF1535_01263</name>
</gene>
<keyword evidence="8" id="KW-0472">Membrane</keyword>
<keyword evidence="3 7" id="KW-0597">Phosphoprotein</keyword>
<dbReference type="Pfam" id="PF07494">
    <property type="entry name" value="Reg_prop"/>
    <property type="match status" value="4"/>
</dbReference>
<dbReference type="PATRIC" id="fig|927665.4.peg.1290"/>
<dbReference type="Pfam" id="PF07495">
    <property type="entry name" value="Y_Y_Y"/>
    <property type="match status" value="1"/>
</dbReference>
<dbReference type="InterPro" id="IPR036890">
    <property type="entry name" value="HATPase_C_sf"/>
</dbReference>
<dbReference type="Gene3D" id="2.60.40.10">
    <property type="entry name" value="Immunoglobulins"/>
    <property type="match status" value="1"/>
</dbReference>
<dbReference type="SMART" id="SM00387">
    <property type="entry name" value="HATPase_c"/>
    <property type="match status" value="1"/>
</dbReference>
<dbReference type="GO" id="GO:0003700">
    <property type="term" value="F:DNA-binding transcription factor activity"/>
    <property type="evidence" value="ECO:0007669"/>
    <property type="project" value="InterPro"/>
</dbReference>
<dbReference type="SUPFAM" id="SSF63829">
    <property type="entry name" value="Calcium-dependent phosphotriesterase"/>
    <property type="match status" value="1"/>
</dbReference>
<keyword evidence="8" id="KW-0812">Transmembrane</keyword>
<sequence>MKTGNTILHILQCQTTNLYMSYLKLILSILFLSCSCWLFAEESNYLFRHYQVENGLSDNMVTCCVQDKSGYIWIGTRDGLNRFDGYTFKVFRNDPDVPESLGNNWITHLDCDRDGNLWVGTLSGLYQYNEAKESFLHVPFTKNKGIDLFRFDKNNQLWLLMDGTLIQYNVSDGQFHIFAGNNGQTYTSFCIMADNSLWLGDSEGFISLLNPEDGSLESHNLFAHSPATTSRKLSMLSPSPSSANIYVAFEHDDVKIFNVLSKTYQDLNIQEKNQLTILINCFLEKNQKELWIGTDSGLFIYDLDLGTCKRIRQDPLDPYALSSHFVSALFKDREDGVWICFHQNGVNYYSPFRPFNVYYPWNETHSLKGEVIRDICTDIYGNIWVGTEDAGINCLEKKTGTFTNYQPVPGMKSLSHTNIRGLAASGDNLWIGHVIHGIDLMDIRTRKVIKHYDLLKDAQTVKNSTVKCIKVLREGEVLVGTEDGIFRYDYLNDRFVYATQFPPFAVNCLYEDRVGKIWLGMFNRSYYFNTISNSGMYLQYDKLNTQRHNSVNDACEDKSGNMWFATVEGVIKYDFQTGESLHYTVKNGMPSNVAFRILPDDNNHIWISTANGLVRLNTQTEEITTYTEAHGLVTRQFNYNSAFKDEDGTLYFGTVKGFIHFRPTDVRPADEKMDVHISSLDIQNGADGRKVINSSAVSEVKSITLNHKESSFNINFSALNFIAPGSVQYAYRMVNLDRDWISLGERNIVYFTDLHPGSYTFEVKAANLANSWGDDITRLHITVLPPWWTSTTAYVIYAFFFLVMIIYLIFSWQKKERRNMAYNMQIFESKKEKELYQAKIDFFINIAHEIRTPLTLIKNPLERLLKSDKIGEKENNSLILMDKNVSRLLSLVNQLLDFRKTEIEGYRLNFVRTEVVSLLSETAKRFQDIATENNLLLNLDLSVQELYVFVDREALTKIMSNLFSNAVKYAAKSIVVRLHLSSDYETFMIDFINDGVPVPIDMRDKIFEPFYRIKGNEDKPGTGLGLPLARSLAEMHHGILELVDFQNNQTMFRITLPVKQTGAVKTTDEESQPQTSLPKITYTCEEGRPTVLIVEDNKEMSAFIADEVNENYNVLVAGNGSEALDWLKKQSVQLIISDVMMPVMDGFALLQHVKADIEFSHIPIILLTAKNTMQSRLEGLELGADAYIDKPFSTSLLMAQISNLLSNRDNIRKFYFNSPIANMKSMAYTKADEGFLEKLNEIINEHIGNPDLDVNMIADLMHLSRPTLYRKIRAISDLTPNELIKISRLKKAAELLLQGNMKIYEISDAVGFSSQSYFWSAFIKQFGVSPSKYAKENR</sequence>
<feature type="modified residue" description="4-aspartylphosphate" evidence="7">
    <location>
        <position position="1138"/>
    </location>
</feature>
<dbReference type="Pfam" id="PF00072">
    <property type="entry name" value="Response_reg"/>
    <property type="match status" value="1"/>
</dbReference>
<dbReference type="InterPro" id="IPR036097">
    <property type="entry name" value="HisK_dim/P_sf"/>
</dbReference>
<dbReference type="InterPro" id="IPR001789">
    <property type="entry name" value="Sig_transdc_resp-reg_receiver"/>
</dbReference>
<dbReference type="InterPro" id="IPR004358">
    <property type="entry name" value="Sig_transdc_His_kin-like_C"/>
</dbReference>
<dbReference type="GO" id="GO:0000155">
    <property type="term" value="F:phosphorelay sensor kinase activity"/>
    <property type="evidence" value="ECO:0007669"/>
    <property type="project" value="InterPro"/>
</dbReference>
<dbReference type="EC" id="2.7.13.3" evidence="2"/>
<feature type="domain" description="Histidine kinase" evidence="10">
    <location>
        <begin position="845"/>
        <end position="1060"/>
    </location>
</feature>
<keyword evidence="4" id="KW-0805">Transcription regulation</keyword>
<dbReference type="Pfam" id="PF02518">
    <property type="entry name" value="HATPase_c"/>
    <property type="match status" value="1"/>
</dbReference>
<evidence type="ECO:0000256" key="6">
    <source>
        <dbReference type="ARBA" id="ARBA00023163"/>
    </source>
</evidence>
<evidence type="ECO:0000259" key="10">
    <source>
        <dbReference type="PROSITE" id="PS50109"/>
    </source>
</evidence>
<dbReference type="Pfam" id="PF00512">
    <property type="entry name" value="HisKA"/>
    <property type="match status" value="1"/>
</dbReference>
<evidence type="ECO:0000256" key="4">
    <source>
        <dbReference type="ARBA" id="ARBA00023015"/>
    </source>
</evidence>
<evidence type="ECO:0000256" key="7">
    <source>
        <dbReference type="PROSITE-ProRule" id="PRU00169"/>
    </source>
</evidence>
<dbReference type="PANTHER" id="PTHR43547">
    <property type="entry name" value="TWO-COMPONENT HISTIDINE KINASE"/>
    <property type="match status" value="1"/>
</dbReference>
<evidence type="ECO:0000259" key="9">
    <source>
        <dbReference type="PROSITE" id="PS01124"/>
    </source>
</evidence>
<reference evidence="12 13" key="1">
    <citation type="submission" date="2013-04" db="EMBL/GenBank/DDBJ databases">
        <title>The Genome Sequence of Parabacteroides goldsteinii DSM 19448.</title>
        <authorList>
            <consortium name="The Broad Institute Genomics Platform"/>
            <person name="Earl A."/>
            <person name="Ward D."/>
            <person name="Feldgarden M."/>
            <person name="Gevers D."/>
            <person name="Martens E."/>
            <person name="Sakamoto M."/>
            <person name="Benno Y."/>
            <person name="Song Y."/>
            <person name="Liu C."/>
            <person name="Lee J."/>
            <person name="Bolanos M."/>
            <person name="Vaisanen M.L."/>
            <person name="Finegold S.M."/>
            <person name="Walker B."/>
            <person name="Young S."/>
            <person name="Zeng Q."/>
            <person name="Gargeya S."/>
            <person name="Fitzgerald M."/>
            <person name="Haas B."/>
            <person name="Abouelleil A."/>
            <person name="Allen A.W."/>
            <person name="Alvarado L."/>
            <person name="Arachchi H.M."/>
            <person name="Berlin A.M."/>
            <person name="Chapman S.B."/>
            <person name="Gainer-Dewar J."/>
            <person name="Goldberg J."/>
            <person name="Griggs A."/>
            <person name="Gujja S."/>
            <person name="Hansen M."/>
            <person name="Howarth C."/>
            <person name="Imamovic A."/>
            <person name="Ireland A."/>
            <person name="Larimer J."/>
            <person name="McCowan C."/>
            <person name="Murphy C."/>
            <person name="Pearson M."/>
            <person name="Poon T.W."/>
            <person name="Priest M."/>
            <person name="Roberts A."/>
            <person name="Saif S."/>
            <person name="Shea T."/>
            <person name="Sisk P."/>
            <person name="Sykes S."/>
            <person name="Wortman J."/>
            <person name="Nusbaum C."/>
            <person name="Birren B."/>
        </authorList>
    </citation>
    <scope>NUCLEOTIDE SEQUENCE [LARGE SCALE GENOMIC DNA]</scope>
    <source>
        <strain evidence="12 13">DSM 19448</strain>
    </source>
</reference>
<dbReference type="InterPro" id="IPR003661">
    <property type="entry name" value="HisK_dim/P_dom"/>
</dbReference>
<evidence type="ECO:0000256" key="1">
    <source>
        <dbReference type="ARBA" id="ARBA00000085"/>
    </source>
</evidence>
<feature type="transmembrane region" description="Helical" evidence="8">
    <location>
        <begin position="21"/>
        <end position="40"/>
    </location>
</feature>
<dbReference type="SMART" id="SM00388">
    <property type="entry name" value="HisKA"/>
    <property type="match status" value="1"/>
</dbReference>
<dbReference type="SMART" id="SM00342">
    <property type="entry name" value="HTH_ARAC"/>
    <property type="match status" value="1"/>
</dbReference>
<dbReference type="Gene3D" id="1.10.287.130">
    <property type="match status" value="1"/>
</dbReference>
<dbReference type="PROSITE" id="PS50110">
    <property type="entry name" value="RESPONSE_REGULATORY"/>
    <property type="match status" value="1"/>
</dbReference>
<keyword evidence="8" id="KW-1133">Transmembrane helix</keyword>
<dbReference type="Gene3D" id="3.30.565.10">
    <property type="entry name" value="Histidine kinase-like ATPase, C-terminal domain"/>
    <property type="match status" value="1"/>
</dbReference>
<dbReference type="Gene3D" id="2.130.10.10">
    <property type="entry name" value="YVTN repeat-like/Quinoprotein amine dehydrogenase"/>
    <property type="match status" value="2"/>
</dbReference>
<dbReference type="STRING" id="927665.HMPREF1535_01263"/>
<evidence type="ECO:0000256" key="8">
    <source>
        <dbReference type="SAM" id="Phobius"/>
    </source>
</evidence>
<dbReference type="SUPFAM" id="SSF69322">
    <property type="entry name" value="Tricorn protease domain 2"/>
    <property type="match status" value="1"/>
</dbReference>
<dbReference type="InterPro" id="IPR011006">
    <property type="entry name" value="CheY-like_superfamily"/>
</dbReference>
<dbReference type="EMBL" id="AQHV01000008">
    <property type="protein sequence ID" value="KKB57816.1"/>
    <property type="molecule type" value="Genomic_DNA"/>
</dbReference>
<dbReference type="CDD" id="cd17574">
    <property type="entry name" value="REC_OmpR"/>
    <property type="match status" value="1"/>
</dbReference>
<evidence type="ECO:0000313" key="12">
    <source>
        <dbReference type="EMBL" id="KKB57816.1"/>
    </source>
</evidence>
<dbReference type="InterPro" id="IPR011047">
    <property type="entry name" value="Quinoprotein_ADH-like_sf"/>
</dbReference>
<dbReference type="InterPro" id="IPR011110">
    <property type="entry name" value="Reg_prop"/>
</dbReference>
<organism evidence="12 13">
    <name type="scientific">Parabacteroides goldsteinii DSM 19448 = WAL 12034</name>
    <dbReference type="NCBI Taxonomy" id="927665"/>
    <lineage>
        <taxon>Bacteria</taxon>
        <taxon>Pseudomonadati</taxon>
        <taxon>Bacteroidota</taxon>
        <taxon>Bacteroidia</taxon>
        <taxon>Bacteroidales</taxon>
        <taxon>Tannerellaceae</taxon>
        <taxon>Parabacteroides</taxon>
    </lineage>
</organism>
<dbReference type="SUPFAM" id="SSF47384">
    <property type="entry name" value="Homodimeric domain of signal transducing histidine kinase"/>
    <property type="match status" value="1"/>
</dbReference>
<feature type="domain" description="Response regulatory" evidence="11">
    <location>
        <begin position="1090"/>
        <end position="1205"/>
    </location>
</feature>
<evidence type="ECO:0000256" key="3">
    <source>
        <dbReference type="ARBA" id="ARBA00022553"/>
    </source>
</evidence>
<dbReference type="Proteomes" id="UP000033047">
    <property type="component" value="Unassembled WGS sequence"/>
</dbReference>
<keyword evidence="5" id="KW-0238">DNA-binding</keyword>
<dbReference type="SUPFAM" id="SSF46689">
    <property type="entry name" value="Homeodomain-like"/>
    <property type="match status" value="1"/>
</dbReference>
<comment type="catalytic activity">
    <reaction evidence="1">
        <text>ATP + protein L-histidine = ADP + protein N-phospho-L-histidine.</text>
        <dbReference type="EC" id="2.7.13.3"/>
    </reaction>
</comment>
<dbReference type="InterPro" id="IPR003594">
    <property type="entry name" value="HATPase_dom"/>
</dbReference>
<dbReference type="InterPro" id="IPR018062">
    <property type="entry name" value="HTH_AraC-typ_CS"/>
</dbReference>
<dbReference type="SMART" id="SM00448">
    <property type="entry name" value="REC"/>
    <property type="match status" value="1"/>
</dbReference>
<name>A0A0F5JJ28_9BACT</name>
<dbReference type="InterPro" id="IPR009057">
    <property type="entry name" value="Homeodomain-like_sf"/>
</dbReference>
<evidence type="ECO:0000313" key="13">
    <source>
        <dbReference type="Proteomes" id="UP000033047"/>
    </source>
</evidence>
<dbReference type="PROSITE" id="PS50109">
    <property type="entry name" value="HIS_KIN"/>
    <property type="match status" value="1"/>
</dbReference>
<dbReference type="SUPFAM" id="SSF50998">
    <property type="entry name" value="Quinoprotein alcohol dehydrogenase-like"/>
    <property type="match status" value="1"/>
</dbReference>
<dbReference type="FunFam" id="1.10.287.130:FF:000045">
    <property type="entry name" value="Two-component system sensor histidine kinase/response regulator"/>
    <property type="match status" value="1"/>
</dbReference>
<feature type="transmembrane region" description="Helical" evidence="8">
    <location>
        <begin position="787"/>
        <end position="810"/>
    </location>
</feature>
<dbReference type="HOGENOM" id="CLU_000445_28_1_10"/>
<comment type="caution">
    <text evidence="12">The sequence shown here is derived from an EMBL/GenBank/DDBJ whole genome shotgun (WGS) entry which is preliminary data.</text>
</comment>
<dbReference type="PROSITE" id="PS01124">
    <property type="entry name" value="HTH_ARAC_FAMILY_2"/>
    <property type="match status" value="1"/>
</dbReference>
<dbReference type="InterPro" id="IPR018060">
    <property type="entry name" value="HTH_AraC"/>
</dbReference>
<dbReference type="CDD" id="cd00082">
    <property type="entry name" value="HisKA"/>
    <property type="match status" value="1"/>
</dbReference>
<protein>
    <recommendedName>
        <fullName evidence="2">histidine kinase</fullName>
        <ecNumber evidence="2">2.7.13.3</ecNumber>
    </recommendedName>
</protein>
<dbReference type="PANTHER" id="PTHR43547:SF2">
    <property type="entry name" value="HYBRID SIGNAL TRANSDUCTION HISTIDINE KINASE C"/>
    <property type="match status" value="1"/>
</dbReference>